<gene>
    <name evidence="1" type="ORF">SBA5_30231</name>
</gene>
<protein>
    <submittedName>
        <fullName evidence="1">Uncharacterized protein</fullName>
    </submittedName>
</protein>
<proteinExistence type="predicted"/>
<dbReference type="Proteomes" id="UP000239735">
    <property type="component" value="Unassembled WGS sequence"/>
</dbReference>
<reference evidence="2" key="1">
    <citation type="submission" date="2018-02" db="EMBL/GenBank/DDBJ databases">
        <authorList>
            <person name="Hausmann B."/>
        </authorList>
    </citation>
    <scope>NUCLEOTIDE SEQUENCE [LARGE SCALE GENOMIC DNA]</scope>
    <source>
        <strain evidence="2">Peat soil MAG SbA5</strain>
    </source>
</reference>
<accession>A0A2N9LD90</accession>
<evidence type="ECO:0000313" key="2">
    <source>
        <dbReference type="Proteomes" id="UP000239735"/>
    </source>
</evidence>
<dbReference type="EMBL" id="OKRB01000086">
    <property type="protein sequence ID" value="SPE21024.1"/>
    <property type="molecule type" value="Genomic_DNA"/>
</dbReference>
<sequence length="42" mass="4777">MLPDNAEGKWYYRLQTIVNCQVPFAGTDLQTASEFLDSVNQL</sequence>
<name>A0A2N9LD90_9BACT</name>
<dbReference type="AlphaFoldDB" id="A0A2N9LD90"/>
<evidence type="ECO:0000313" key="1">
    <source>
        <dbReference type="EMBL" id="SPE21024.1"/>
    </source>
</evidence>
<organism evidence="1 2">
    <name type="scientific">Candidatus Sulfuritelmatomonas gaucii</name>
    <dbReference type="NCBI Taxonomy" id="2043161"/>
    <lineage>
        <taxon>Bacteria</taxon>
        <taxon>Pseudomonadati</taxon>
        <taxon>Acidobacteriota</taxon>
        <taxon>Terriglobia</taxon>
        <taxon>Terriglobales</taxon>
        <taxon>Acidobacteriaceae</taxon>
        <taxon>Candidatus Sulfuritelmatomonas</taxon>
    </lineage>
</organism>